<dbReference type="InterPro" id="IPR050832">
    <property type="entry name" value="Bact_Acetyltransf"/>
</dbReference>
<dbReference type="Gene3D" id="3.40.630.30">
    <property type="match status" value="1"/>
</dbReference>
<comment type="caution">
    <text evidence="4">The sequence shown here is derived from an EMBL/GenBank/DDBJ whole genome shotgun (WGS) entry which is preliminary data.</text>
</comment>
<dbReference type="AlphaFoldDB" id="A0A2T1DSY7"/>
<evidence type="ECO:0000313" key="4">
    <source>
        <dbReference type="EMBL" id="PSB23504.1"/>
    </source>
</evidence>
<dbReference type="GO" id="GO:0016747">
    <property type="term" value="F:acyltransferase activity, transferring groups other than amino-acyl groups"/>
    <property type="evidence" value="ECO:0007669"/>
    <property type="project" value="InterPro"/>
</dbReference>
<evidence type="ECO:0000313" key="5">
    <source>
        <dbReference type="Proteomes" id="UP000239576"/>
    </source>
</evidence>
<gene>
    <name evidence="4" type="ORF">C7B82_30915</name>
</gene>
<dbReference type="OrthoDB" id="9799092at2"/>
<dbReference type="CDD" id="cd04301">
    <property type="entry name" value="NAT_SF"/>
    <property type="match status" value="1"/>
</dbReference>
<keyword evidence="5" id="KW-1185">Reference proteome</keyword>
<keyword evidence="1 4" id="KW-0808">Transferase</keyword>
<dbReference type="Pfam" id="PF00583">
    <property type="entry name" value="Acetyltransf_1"/>
    <property type="match status" value="2"/>
</dbReference>
<reference evidence="5" key="1">
    <citation type="submission" date="2018-02" db="EMBL/GenBank/DDBJ databases">
        <authorList>
            <person name="Moore K."/>
            <person name="Momper L."/>
        </authorList>
    </citation>
    <scope>NUCLEOTIDE SEQUENCE [LARGE SCALE GENOMIC DNA]</scope>
    <source>
        <strain evidence="5">ULC18</strain>
    </source>
</reference>
<proteinExistence type="predicted"/>
<dbReference type="Proteomes" id="UP000239576">
    <property type="component" value="Unassembled WGS sequence"/>
</dbReference>
<dbReference type="SUPFAM" id="SSF55729">
    <property type="entry name" value="Acyl-CoA N-acyltransferases (Nat)"/>
    <property type="match status" value="1"/>
</dbReference>
<evidence type="ECO:0000256" key="1">
    <source>
        <dbReference type="ARBA" id="ARBA00022679"/>
    </source>
</evidence>
<dbReference type="PROSITE" id="PS51186">
    <property type="entry name" value="GNAT"/>
    <property type="match status" value="2"/>
</dbReference>
<evidence type="ECO:0000256" key="2">
    <source>
        <dbReference type="ARBA" id="ARBA00023315"/>
    </source>
</evidence>
<dbReference type="PANTHER" id="PTHR43877:SF1">
    <property type="entry name" value="ACETYLTRANSFERASE"/>
    <property type="match status" value="1"/>
</dbReference>
<protein>
    <submittedName>
        <fullName evidence="4">GNAT family N-acetyltransferase</fullName>
    </submittedName>
</protein>
<reference evidence="4 5" key="2">
    <citation type="submission" date="2018-03" db="EMBL/GenBank/DDBJ databases">
        <title>The ancient ancestry and fast evolution of plastids.</title>
        <authorList>
            <person name="Moore K.R."/>
            <person name="Magnabosco C."/>
            <person name="Momper L."/>
            <person name="Gold D.A."/>
            <person name="Bosak T."/>
            <person name="Fournier G.P."/>
        </authorList>
    </citation>
    <scope>NUCLEOTIDE SEQUENCE [LARGE SCALE GENOMIC DNA]</scope>
    <source>
        <strain evidence="4 5">ULC18</strain>
    </source>
</reference>
<evidence type="ECO:0000259" key="3">
    <source>
        <dbReference type="PROSITE" id="PS51186"/>
    </source>
</evidence>
<organism evidence="4 5">
    <name type="scientific">Stenomitos frigidus ULC18</name>
    <dbReference type="NCBI Taxonomy" id="2107698"/>
    <lineage>
        <taxon>Bacteria</taxon>
        <taxon>Bacillati</taxon>
        <taxon>Cyanobacteriota</taxon>
        <taxon>Cyanophyceae</taxon>
        <taxon>Leptolyngbyales</taxon>
        <taxon>Leptolyngbyaceae</taxon>
        <taxon>Stenomitos</taxon>
    </lineage>
</organism>
<dbReference type="EMBL" id="PVWK01000163">
    <property type="protein sequence ID" value="PSB23504.1"/>
    <property type="molecule type" value="Genomic_DNA"/>
</dbReference>
<feature type="domain" description="N-acetyltransferase" evidence="3">
    <location>
        <begin position="173"/>
        <end position="324"/>
    </location>
</feature>
<dbReference type="PANTHER" id="PTHR43877">
    <property type="entry name" value="AMINOALKYLPHOSPHONATE N-ACETYLTRANSFERASE-RELATED-RELATED"/>
    <property type="match status" value="1"/>
</dbReference>
<sequence length="325" mass="36238">MLALTKQSPTARSYADATDLQAIAALINACEAFDHLDQGTSVEELRQDFADPEFDLTRDLQLWVNSQGHLVGYGSLWMPPSSETQDGFLGFKVRPDVRSQGIEDQILAWAEDRLREKDQASGLPLNLRAGAREHQADRLALLAAHGFSSVRYFYRMARPLATAIPTPQLPPGYRVQSLQPNQVEAWVAMFNQTFIDHWNFHPLTVEQRQHWLTDPDYEPGLDLVALDPEGTFAAFCLGSIYSQDNRRTGRHEGWIADLGTRRGFRQQGLGRAMLLTGLQHLKAKGVATALLGVDAENPSGALRLYESVGFRQLFTSIAYCKTLPG</sequence>
<dbReference type="InterPro" id="IPR000182">
    <property type="entry name" value="GNAT_dom"/>
</dbReference>
<dbReference type="InterPro" id="IPR016181">
    <property type="entry name" value="Acyl_CoA_acyltransferase"/>
</dbReference>
<keyword evidence="2" id="KW-0012">Acyltransferase</keyword>
<accession>A0A2T1DSY7</accession>
<feature type="domain" description="N-acetyltransferase" evidence="3">
    <location>
        <begin position="9"/>
        <end position="161"/>
    </location>
</feature>
<name>A0A2T1DSY7_9CYAN</name>
<dbReference type="RefSeq" id="WP_106261178.1">
    <property type="nucleotide sequence ID" value="NZ_CAWNSW010000108.1"/>
</dbReference>